<evidence type="ECO:0000313" key="4">
    <source>
        <dbReference type="Proteomes" id="UP000030653"/>
    </source>
</evidence>
<gene>
    <name evidence="3" type="ORF">DACRYDRAFT_102075</name>
</gene>
<feature type="region of interest" description="Disordered" evidence="1">
    <location>
        <begin position="1"/>
        <end position="56"/>
    </location>
</feature>
<dbReference type="OrthoDB" id="2575061at2759"/>
<feature type="compositionally biased region" description="Polar residues" evidence="1">
    <location>
        <begin position="1083"/>
        <end position="1102"/>
    </location>
</feature>
<feature type="region of interest" description="Disordered" evidence="1">
    <location>
        <begin position="787"/>
        <end position="844"/>
    </location>
</feature>
<feature type="compositionally biased region" description="Pro residues" evidence="1">
    <location>
        <begin position="11"/>
        <end position="22"/>
    </location>
</feature>
<feature type="region of interest" description="Disordered" evidence="1">
    <location>
        <begin position="910"/>
        <end position="1390"/>
    </location>
</feature>
<feature type="transmembrane region" description="Helical" evidence="2">
    <location>
        <begin position="566"/>
        <end position="584"/>
    </location>
</feature>
<reference evidence="3 4" key="1">
    <citation type="journal article" date="2012" name="Science">
        <title>The Paleozoic origin of enzymatic lignin decomposition reconstructed from 31 fungal genomes.</title>
        <authorList>
            <person name="Floudas D."/>
            <person name="Binder M."/>
            <person name="Riley R."/>
            <person name="Barry K."/>
            <person name="Blanchette R.A."/>
            <person name="Henrissat B."/>
            <person name="Martinez A.T."/>
            <person name="Otillar R."/>
            <person name="Spatafora J.W."/>
            <person name="Yadav J.S."/>
            <person name="Aerts A."/>
            <person name="Benoit I."/>
            <person name="Boyd A."/>
            <person name="Carlson A."/>
            <person name="Copeland A."/>
            <person name="Coutinho P.M."/>
            <person name="de Vries R.P."/>
            <person name="Ferreira P."/>
            <person name="Findley K."/>
            <person name="Foster B."/>
            <person name="Gaskell J."/>
            <person name="Glotzer D."/>
            <person name="Gorecki P."/>
            <person name="Heitman J."/>
            <person name="Hesse C."/>
            <person name="Hori C."/>
            <person name="Igarashi K."/>
            <person name="Jurgens J.A."/>
            <person name="Kallen N."/>
            <person name="Kersten P."/>
            <person name="Kohler A."/>
            <person name="Kuees U."/>
            <person name="Kumar T.K.A."/>
            <person name="Kuo A."/>
            <person name="LaButti K."/>
            <person name="Larrondo L.F."/>
            <person name="Lindquist E."/>
            <person name="Ling A."/>
            <person name="Lombard V."/>
            <person name="Lucas S."/>
            <person name="Lundell T."/>
            <person name="Martin R."/>
            <person name="McLaughlin D.J."/>
            <person name="Morgenstern I."/>
            <person name="Morin E."/>
            <person name="Murat C."/>
            <person name="Nagy L.G."/>
            <person name="Nolan M."/>
            <person name="Ohm R.A."/>
            <person name="Patyshakuliyeva A."/>
            <person name="Rokas A."/>
            <person name="Ruiz-Duenas F.J."/>
            <person name="Sabat G."/>
            <person name="Salamov A."/>
            <person name="Samejima M."/>
            <person name="Schmutz J."/>
            <person name="Slot J.C."/>
            <person name="St John F."/>
            <person name="Stenlid J."/>
            <person name="Sun H."/>
            <person name="Sun S."/>
            <person name="Syed K."/>
            <person name="Tsang A."/>
            <person name="Wiebenga A."/>
            <person name="Young D."/>
            <person name="Pisabarro A."/>
            <person name="Eastwood D.C."/>
            <person name="Martin F."/>
            <person name="Cullen D."/>
            <person name="Grigoriev I.V."/>
            <person name="Hibbett D.S."/>
        </authorList>
    </citation>
    <scope>NUCLEOTIDE SEQUENCE [LARGE SCALE GENOMIC DNA]</scope>
    <source>
        <strain evidence="3 4">DJM-731 SS1</strain>
    </source>
</reference>
<feature type="compositionally biased region" description="Low complexity" evidence="1">
    <location>
        <begin position="124"/>
        <end position="164"/>
    </location>
</feature>
<keyword evidence="2" id="KW-0472">Membrane</keyword>
<accession>M5FP58</accession>
<feature type="transmembrane region" description="Helical" evidence="2">
    <location>
        <begin position="636"/>
        <end position="655"/>
    </location>
</feature>
<keyword evidence="4" id="KW-1185">Reference proteome</keyword>
<feature type="compositionally biased region" description="Acidic residues" evidence="1">
    <location>
        <begin position="210"/>
        <end position="223"/>
    </location>
</feature>
<feature type="compositionally biased region" description="Polar residues" evidence="1">
    <location>
        <begin position="107"/>
        <end position="116"/>
    </location>
</feature>
<name>M5FP58_DACPD</name>
<feature type="compositionally biased region" description="Polar residues" evidence="1">
    <location>
        <begin position="1031"/>
        <end position="1040"/>
    </location>
</feature>
<feature type="compositionally biased region" description="Low complexity" evidence="1">
    <location>
        <begin position="43"/>
        <end position="56"/>
    </location>
</feature>
<evidence type="ECO:0000256" key="2">
    <source>
        <dbReference type="SAM" id="Phobius"/>
    </source>
</evidence>
<dbReference type="EMBL" id="JH795874">
    <property type="protein sequence ID" value="EJT98240.1"/>
    <property type="molecule type" value="Genomic_DNA"/>
</dbReference>
<feature type="compositionally biased region" description="Polar residues" evidence="1">
    <location>
        <begin position="275"/>
        <end position="285"/>
    </location>
</feature>
<feature type="compositionally biased region" description="Low complexity" evidence="1">
    <location>
        <begin position="1"/>
        <end position="10"/>
    </location>
</feature>
<protein>
    <submittedName>
        <fullName evidence="3">Uncharacterized protein</fullName>
    </submittedName>
</protein>
<feature type="compositionally biased region" description="Basic and acidic residues" evidence="1">
    <location>
        <begin position="240"/>
        <end position="263"/>
    </location>
</feature>
<dbReference type="RefSeq" id="XP_040625138.1">
    <property type="nucleotide sequence ID" value="XM_040767609.1"/>
</dbReference>
<feature type="compositionally biased region" description="Polar residues" evidence="1">
    <location>
        <begin position="980"/>
        <end position="996"/>
    </location>
</feature>
<feature type="transmembrane region" description="Helical" evidence="2">
    <location>
        <begin position="605"/>
        <end position="630"/>
    </location>
</feature>
<evidence type="ECO:0000313" key="3">
    <source>
        <dbReference type="EMBL" id="EJT98240.1"/>
    </source>
</evidence>
<feature type="compositionally biased region" description="Low complexity" evidence="1">
    <location>
        <begin position="1176"/>
        <end position="1185"/>
    </location>
</feature>
<feature type="compositionally biased region" description="Basic and acidic residues" evidence="1">
    <location>
        <begin position="923"/>
        <end position="942"/>
    </location>
</feature>
<feature type="compositionally biased region" description="Low complexity" evidence="1">
    <location>
        <begin position="344"/>
        <end position="355"/>
    </location>
</feature>
<feature type="transmembrane region" description="Helical" evidence="2">
    <location>
        <begin position="463"/>
        <end position="485"/>
    </location>
</feature>
<feature type="compositionally biased region" description="Polar residues" evidence="1">
    <location>
        <begin position="1250"/>
        <end position="1259"/>
    </location>
</feature>
<feature type="region of interest" description="Disordered" evidence="1">
    <location>
        <begin position="725"/>
        <end position="773"/>
    </location>
</feature>
<feature type="region of interest" description="Disordered" evidence="1">
    <location>
        <begin position="100"/>
        <end position="386"/>
    </location>
</feature>
<keyword evidence="2" id="KW-0812">Transmembrane</keyword>
<dbReference type="OMA" id="CAGFCGP"/>
<feature type="compositionally biased region" description="Low complexity" evidence="1">
    <location>
        <begin position="1213"/>
        <end position="1224"/>
    </location>
</feature>
<evidence type="ECO:0000256" key="1">
    <source>
        <dbReference type="SAM" id="MobiDB-lite"/>
    </source>
</evidence>
<dbReference type="GeneID" id="63682671"/>
<dbReference type="Proteomes" id="UP000030653">
    <property type="component" value="Unassembled WGS sequence"/>
</dbReference>
<feature type="compositionally biased region" description="Acidic residues" evidence="1">
    <location>
        <begin position="1139"/>
        <end position="1153"/>
    </location>
</feature>
<dbReference type="STRING" id="1858805.M5FP58"/>
<sequence length="1390" mass="148751">MHQRQSSTTPLLPPFPSLPTPTPSYAHPTHASQQRRHTPPTPRTRALAQAGEDLPGLGLGLPYDYTGLGQGYGQGYGYGYGHGHGGYGYGYGSGRYTTPGEGGPSYTPHSRNTSESHPPPPAQAPYAYGSTRTTSTSHSNSHTSHSHSHSNSQSQAASTGSGSAYPSWLPRRPVGPGPEGWWTESFEGDGGGGGDVVLPGETPSAHSEGEAELEAEAEGEEDLTVLAPVQSKRSSATQKPDVREKEKEKEKDKDKERKTERRVRVSGAPRLPSFSFGTSAPKTEPSSPPREKRHSAGERQATPRRVIVRGVQPPPPARTSEDREPRITFPTLPSVPYGKRHTHQPSSSQSQPPSSFGRNNDFLRPESAGSGVQYHPPSPSHSAAESSTGLLPVPVYKHPLFRPELLLDPTWSAKAHYRLLPVLAFAHLPAQVFLDIHTLYILVLSARFPPLESPTVPSSGRNWALATAAYAGCVFLQLICVFLLYEILYCFYRRWRASRPSITSIYLSRPASTFVALSSFAHFSFLNQVRRSAWRSRSPRAPGGWRDGLAETCYLYSQNGWTVATLLPRGALALALLLAFWLPPPGGTVFQGSSSTTLEDAKDGLYFLPSGALTTYAKTVLALNAAWALFRTTVLLLAWLGLWALSGLACAGLCGPRNKWEETRWGEKEKEGLGRSSYAYAHGYGYGYVYGEGEPLPWGWRERTRERIREAWEFCLADRSGRRLGAVSPVPPPSVPYPPPSGSPHPITGVEETRPREGPRMSLDDPTPEPAGERDLSRIMQHFLAGPLSQFPLPPSQSAGAGVQSPQQPALVGSGVFGPLTASGSGSGSGGQTVTALPTPALGGQGFAQTRQEMRVLPSVRSQQPELVHPQRRESVALDLGEAELAARVQKILLDWVDPDEDDTLAQALLGNSPRSRRQRTGTGEHERELARDEQRRREKQAIDSAQAGPVAVLEQAQSAPGEEGAGQRRSYPPEEGRSASMSSLGQPLLPGQSQFEYFRPGSRTQSTASGSAAVTSPTSPTSPLSRGGSQSISNLSPTSPGHAHTDSNGSQAISDPGVPMLATRFNPSMGNIARPQHAHHPPSQSARPRAQAPSSGESSLRSVAAIFVGRPAGVESGRIGPPPALINEDPVQEHDPGEEGDEEEVSPEEESSEGGPSRGASVSRLMRPSRSLAESVSSGSNSISGRVQAEPELLSSSGGPNRQLITSDPEGSYYSSARSQAQSPESSPEGSRASPIEGDEEPIVDRTFGRQSDWTSQLEAEETPPPSARSSGSTRPSIIGTPRRQASVDTGSPNLTIRRELPAGTLTSTLPAPIPIRSPPSSHLRPQPSGETISAASSVPPLPGSSANDSFVTAPIMQNDADMPPPVRSYGAWLSRNRPEGESFGGNPM</sequence>
<proteinExistence type="predicted"/>
<feature type="compositionally biased region" description="Pro residues" evidence="1">
    <location>
        <begin position="729"/>
        <end position="743"/>
    </location>
</feature>
<feature type="compositionally biased region" description="Basic and acidic residues" evidence="1">
    <location>
        <begin position="751"/>
        <end position="763"/>
    </location>
</feature>
<organism evidence="3 4">
    <name type="scientific">Dacryopinax primogenitus (strain DJM 731)</name>
    <name type="common">Brown rot fungus</name>
    <dbReference type="NCBI Taxonomy" id="1858805"/>
    <lineage>
        <taxon>Eukaryota</taxon>
        <taxon>Fungi</taxon>
        <taxon>Dikarya</taxon>
        <taxon>Basidiomycota</taxon>
        <taxon>Agaricomycotina</taxon>
        <taxon>Dacrymycetes</taxon>
        <taxon>Dacrymycetales</taxon>
        <taxon>Dacrymycetaceae</taxon>
        <taxon>Dacryopinax</taxon>
    </lineage>
</organism>
<keyword evidence="2" id="KW-1133">Transmembrane helix</keyword>
<dbReference type="HOGENOM" id="CLU_254985_0_0_1"/>
<feature type="compositionally biased region" description="Low complexity" evidence="1">
    <location>
        <begin position="1005"/>
        <end position="1030"/>
    </location>
</feature>
<feature type="compositionally biased region" description="Polar residues" evidence="1">
    <location>
        <begin position="1195"/>
        <end position="1207"/>
    </location>
</feature>